<name>A0ABD0L1E5_9CAEN</name>
<accession>A0ABD0L1E5</accession>
<protein>
    <submittedName>
        <fullName evidence="1">Uncharacterized protein</fullName>
    </submittedName>
</protein>
<comment type="caution">
    <text evidence="1">The sequence shown here is derived from an EMBL/GenBank/DDBJ whole genome shotgun (WGS) entry which is preliminary data.</text>
</comment>
<evidence type="ECO:0000313" key="2">
    <source>
        <dbReference type="Proteomes" id="UP001519460"/>
    </source>
</evidence>
<dbReference type="AlphaFoldDB" id="A0ABD0L1E5"/>
<organism evidence="1 2">
    <name type="scientific">Batillaria attramentaria</name>
    <dbReference type="NCBI Taxonomy" id="370345"/>
    <lineage>
        <taxon>Eukaryota</taxon>
        <taxon>Metazoa</taxon>
        <taxon>Spiralia</taxon>
        <taxon>Lophotrochozoa</taxon>
        <taxon>Mollusca</taxon>
        <taxon>Gastropoda</taxon>
        <taxon>Caenogastropoda</taxon>
        <taxon>Sorbeoconcha</taxon>
        <taxon>Cerithioidea</taxon>
        <taxon>Batillariidae</taxon>
        <taxon>Batillaria</taxon>
    </lineage>
</organism>
<dbReference type="EMBL" id="JACVVK020000095">
    <property type="protein sequence ID" value="KAK7493232.1"/>
    <property type="molecule type" value="Genomic_DNA"/>
</dbReference>
<dbReference type="Proteomes" id="UP001519460">
    <property type="component" value="Unassembled WGS sequence"/>
</dbReference>
<sequence length="68" mass="7822">MDSRSWKREDGAASDEDLPLTYGQAGWMQRFYHVTPQPYLAWWNTAQQLVLIVYQCTALPGTMGVCHM</sequence>
<gene>
    <name evidence="1" type="ORF">BaRGS_00015569</name>
</gene>
<evidence type="ECO:0000313" key="1">
    <source>
        <dbReference type="EMBL" id="KAK7493232.1"/>
    </source>
</evidence>
<reference evidence="1 2" key="1">
    <citation type="journal article" date="2023" name="Sci. Data">
        <title>Genome assembly of the Korean intertidal mud-creeper Batillaria attramentaria.</title>
        <authorList>
            <person name="Patra A.K."/>
            <person name="Ho P.T."/>
            <person name="Jun S."/>
            <person name="Lee S.J."/>
            <person name="Kim Y."/>
            <person name="Won Y.J."/>
        </authorList>
    </citation>
    <scope>NUCLEOTIDE SEQUENCE [LARGE SCALE GENOMIC DNA]</scope>
    <source>
        <strain evidence="1">Wonlab-2016</strain>
    </source>
</reference>
<proteinExistence type="predicted"/>
<keyword evidence="2" id="KW-1185">Reference proteome</keyword>